<dbReference type="AlphaFoldDB" id="A0AAN6LLW8"/>
<keyword evidence="3" id="KW-1185">Reference proteome</keyword>
<proteinExistence type="predicted"/>
<protein>
    <submittedName>
        <fullName evidence="2">Uncharacterized protein</fullName>
    </submittedName>
</protein>
<accession>A0AAN6LLW8</accession>
<dbReference type="EMBL" id="WVTA01000021">
    <property type="protein sequence ID" value="KAK3197284.1"/>
    <property type="molecule type" value="Genomic_DNA"/>
</dbReference>
<feature type="compositionally biased region" description="Basic and acidic residues" evidence="1">
    <location>
        <begin position="100"/>
        <end position="112"/>
    </location>
</feature>
<feature type="compositionally biased region" description="Low complexity" evidence="1">
    <location>
        <begin position="39"/>
        <end position="48"/>
    </location>
</feature>
<sequence length="112" mass="12096">MSAFSDEMLRVLAADACPPNNSEYEASGEDSDDEPMTRSTSGSDSSSASDDKSERLLEPGPPQSTSIFKQDAMNLLRSSSFLPCFNTTYLASRPATPLGIHEEEKGENEKQG</sequence>
<evidence type="ECO:0000313" key="2">
    <source>
        <dbReference type="EMBL" id="KAK3197284.1"/>
    </source>
</evidence>
<feature type="region of interest" description="Disordered" evidence="1">
    <location>
        <begin position="92"/>
        <end position="112"/>
    </location>
</feature>
<dbReference type="Proteomes" id="UP001280581">
    <property type="component" value="Unassembled WGS sequence"/>
</dbReference>
<comment type="caution">
    <text evidence="2">The sequence shown here is derived from an EMBL/GenBank/DDBJ whole genome shotgun (WGS) entry which is preliminary data.</text>
</comment>
<gene>
    <name evidence="2" type="ORF">GRF29_1536g1231679</name>
</gene>
<feature type="region of interest" description="Disordered" evidence="1">
    <location>
        <begin position="14"/>
        <end position="67"/>
    </location>
</feature>
<organism evidence="2 3">
    <name type="scientific">Pseudopithomyces chartarum</name>
    <dbReference type="NCBI Taxonomy" id="1892770"/>
    <lineage>
        <taxon>Eukaryota</taxon>
        <taxon>Fungi</taxon>
        <taxon>Dikarya</taxon>
        <taxon>Ascomycota</taxon>
        <taxon>Pezizomycotina</taxon>
        <taxon>Dothideomycetes</taxon>
        <taxon>Pleosporomycetidae</taxon>
        <taxon>Pleosporales</taxon>
        <taxon>Massarineae</taxon>
        <taxon>Didymosphaeriaceae</taxon>
        <taxon>Pseudopithomyces</taxon>
    </lineage>
</organism>
<evidence type="ECO:0000256" key="1">
    <source>
        <dbReference type="SAM" id="MobiDB-lite"/>
    </source>
</evidence>
<reference evidence="2 3" key="1">
    <citation type="submission" date="2021-02" db="EMBL/GenBank/DDBJ databases">
        <title>Genome assembly of Pseudopithomyces chartarum.</title>
        <authorList>
            <person name="Jauregui R."/>
            <person name="Singh J."/>
            <person name="Voisey C."/>
        </authorList>
    </citation>
    <scope>NUCLEOTIDE SEQUENCE [LARGE SCALE GENOMIC DNA]</scope>
    <source>
        <strain evidence="2 3">AGR01</strain>
    </source>
</reference>
<name>A0AAN6LLW8_9PLEO</name>
<evidence type="ECO:0000313" key="3">
    <source>
        <dbReference type="Proteomes" id="UP001280581"/>
    </source>
</evidence>